<protein>
    <submittedName>
        <fullName evidence="1">Uncharacterized protein</fullName>
    </submittedName>
</protein>
<dbReference type="Proteomes" id="UP001732700">
    <property type="component" value="Chromosome 7D"/>
</dbReference>
<keyword evidence="2" id="KW-1185">Reference proteome</keyword>
<organism evidence="1 2">
    <name type="scientific">Avena sativa</name>
    <name type="common">Oat</name>
    <dbReference type="NCBI Taxonomy" id="4498"/>
    <lineage>
        <taxon>Eukaryota</taxon>
        <taxon>Viridiplantae</taxon>
        <taxon>Streptophyta</taxon>
        <taxon>Embryophyta</taxon>
        <taxon>Tracheophyta</taxon>
        <taxon>Spermatophyta</taxon>
        <taxon>Magnoliopsida</taxon>
        <taxon>Liliopsida</taxon>
        <taxon>Poales</taxon>
        <taxon>Poaceae</taxon>
        <taxon>BOP clade</taxon>
        <taxon>Pooideae</taxon>
        <taxon>Poodae</taxon>
        <taxon>Poeae</taxon>
        <taxon>Poeae Chloroplast Group 1 (Aveneae type)</taxon>
        <taxon>Aveninae</taxon>
        <taxon>Avena</taxon>
    </lineage>
</organism>
<reference evidence="1" key="1">
    <citation type="submission" date="2021-05" db="EMBL/GenBank/DDBJ databases">
        <authorList>
            <person name="Scholz U."/>
            <person name="Mascher M."/>
            <person name="Fiebig A."/>
        </authorList>
    </citation>
    <scope>NUCLEOTIDE SEQUENCE [LARGE SCALE GENOMIC DNA]</scope>
</reference>
<reference evidence="1" key="2">
    <citation type="submission" date="2025-09" db="UniProtKB">
        <authorList>
            <consortium name="EnsemblPlants"/>
        </authorList>
    </citation>
    <scope>IDENTIFICATION</scope>
</reference>
<name>A0ACD6AG74_AVESA</name>
<evidence type="ECO:0000313" key="1">
    <source>
        <dbReference type="EnsemblPlants" id="AVESA.00010b.r2.7DG1400430.1.CDS.1"/>
    </source>
</evidence>
<dbReference type="EnsemblPlants" id="AVESA.00010b.r2.7DG1400430.1">
    <property type="protein sequence ID" value="AVESA.00010b.r2.7DG1400430.1.CDS.1"/>
    <property type="gene ID" value="AVESA.00010b.r2.7DG1400430"/>
</dbReference>
<sequence length="645" mass="72676">MARLKSRINIGNLRTFMLFRNYYEERIILILKDTFKEIEGLRVLFISLNSAEGLPRNFSNLLHLRYLKLRTPYYPEITLPSTLSRFYHLLYLDLEDWHGSSNLPKYISRLVNLRYFIAHRELHSNVPEVGKIEHLEELNEFHAKKESVGFEMEELGKLSNLGELRVCNLEKVKTKEEAKHANLALKRNLKKLVLVWGTEQPAIDVDVVDGLQPHDNIKELVIKDHGGAIGTPSWLYCDMSIRHLQCLTLKGVSWEILPPFEQLPHLKRLKLKNIARAQLIVPDTDTCRNQSFMRLKEVVFINMPVLEKWTVEPPCRLFPVLESIQCSDCPNLLGLPFWPGCSLSCTQDTHCPSLRSIKITACPKMLLPLMPPAPSLTSIEISSDDQCVYLLENVLTLVSYSGAVAFDNMSNVVSLSSVKGSITSWTDLQKATSLRKLSITGDSSMQLLPFTSAITSLSLVNCDNLTVDGFNHLITLVNLKELVVGNDGNRPRSVAMDLLSEVARRFKQLPAGSFQLEKLVVDSILAVLTAPVCILLAATLHTLTICCDQRVESLTEDEEKSLQLLTSLQTLKFERCPGLPSLPQGLHCLSSLRKLEVLNCPEIQSLPKGGLPSSLYEILVWRCGAELHEQVKKLEGTNLELRVKA</sequence>
<proteinExistence type="predicted"/>
<evidence type="ECO:0000313" key="2">
    <source>
        <dbReference type="Proteomes" id="UP001732700"/>
    </source>
</evidence>
<accession>A0ACD6AG74</accession>